<dbReference type="PROSITE" id="PS51805">
    <property type="entry name" value="EPHD"/>
    <property type="match status" value="1"/>
</dbReference>
<keyword evidence="13" id="KW-0805">Transcription regulation</keyword>
<dbReference type="CDD" id="cd20463">
    <property type="entry name" value="Tudor_JMJD2A_rpt1"/>
    <property type="match status" value="1"/>
</dbReference>
<evidence type="ECO:0000259" key="18">
    <source>
        <dbReference type="PROSITE" id="PS51183"/>
    </source>
</evidence>
<dbReference type="GO" id="GO:0010468">
    <property type="term" value="P:regulation of gene expression"/>
    <property type="evidence" value="ECO:0007669"/>
    <property type="project" value="TreeGrafter"/>
</dbReference>
<comment type="cofactor">
    <cofactor evidence="1">
        <name>Fe(2+)</name>
        <dbReference type="ChEBI" id="CHEBI:29033"/>
    </cofactor>
</comment>
<evidence type="ECO:0000256" key="13">
    <source>
        <dbReference type="ARBA" id="ARBA00023015"/>
    </source>
</evidence>
<evidence type="ECO:0000313" key="21">
    <source>
        <dbReference type="EMBL" id="CAF92847.1"/>
    </source>
</evidence>
<keyword evidence="6" id="KW-0677">Repeat</keyword>
<feature type="compositionally biased region" description="Basic and acidic residues" evidence="17">
    <location>
        <begin position="485"/>
        <end position="498"/>
    </location>
</feature>
<keyword evidence="8" id="KW-0862">Zinc</keyword>
<keyword evidence="12" id="KW-0408">Iron</keyword>
<keyword evidence="9" id="KW-0156">Chromatin regulator</keyword>
<dbReference type="GO" id="GO:0140684">
    <property type="term" value="F:histone H3K9me2/H3K9me3 demethylase activity"/>
    <property type="evidence" value="ECO:0007669"/>
    <property type="project" value="UniProtKB-EC"/>
</dbReference>
<evidence type="ECO:0000256" key="7">
    <source>
        <dbReference type="ARBA" id="ARBA00022771"/>
    </source>
</evidence>
<evidence type="ECO:0000256" key="12">
    <source>
        <dbReference type="ARBA" id="ARBA00023004"/>
    </source>
</evidence>
<evidence type="ECO:0000256" key="10">
    <source>
        <dbReference type="ARBA" id="ARBA00022964"/>
    </source>
</evidence>
<dbReference type="KEGG" id="tng:GSTEN00008260G001"/>
<dbReference type="PANTHER" id="PTHR10694">
    <property type="entry name" value="LYSINE-SPECIFIC DEMETHYLASE"/>
    <property type="match status" value="1"/>
</dbReference>
<dbReference type="InterPro" id="IPR040477">
    <property type="entry name" value="KDM4-like_Tudor"/>
</dbReference>
<dbReference type="OrthoDB" id="9547406at2759"/>
<feature type="region of interest" description="Disordered" evidence="17">
    <location>
        <begin position="433"/>
        <end position="592"/>
    </location>
</feature>
<evidence type="ECO:0000256" key="5">
    <source>
        <dbReference type="ARBA" id="ARBA00022723"/>
    </source>
</evidence>
<dbReference type="InterPro" id="IPR002999">
    <property type="entry name" value="Tudor"/>
</dbReference>
<dbReference type="SMART" id="SM00333">
    <property type="entry name" value="TUDOR"/>
    <property type="match status" value="1"/>
</dbReference>
<dbReference type="GO" id="GO:0008270">
    <property type="term" value="F:zinc ion binding"/>
    <property type="evidence" value="ECO:0007669"/>
    <property type="project" value="UniProtKB-KW"/>
</dbReference>
<keyword evidence="15" id="KW-0539">Nucleus</keyword>
<evidence type="ECO:0000256" key="16">
    <source>
        <dbReference type="ARBA" id="ARBA00049349"/>
    </source>
</evidence>
<dbReference type="FunFam" id="3.30.40.10:FF:000029">
    <property type="entry name" value="lysine-specific demethylase 4C isoform X1"/>
    <property type="match status" value="1"/>
</dbReference>
<keyword evidence="10" id="KW-0223">Dioxygenase</keyword>
<dbReference type="Pfam" id="PF13832">
    <property type="entry name" value="zf-HC5HC2H_2"/>
    <property type="match status" value="1"/>
</dbReference>
<evidence type="ECO:0000256" key="14">
    <source>
        <dbReference type="ARBA" id="ARBA00023163"/>
    </source>
</evidence>
<evidence type="ECO:0000256" key="2">
    <source>
        <dbReference type="ARBA" id="ARBA00004123"/>
    </source>
</evidence>
<dbReference type="Gene3D" id="3.10.330.70">
    <property type="match status" value="1"/>
</dbReference>
<keyword evidence="14" id="KW-0804">Transcription</keyword>
<keyword evidence="11" id="KW-0560">Oxidoreductase</keyword>
<feature type="compositionally biased region" description="Basic and acidic residues" evidence="17">
    <location>
        <begin position="528"/>
        <end position="551"/>
    </location>
</feature>
<dbReference type="Gene3D" id="3.30.40.10">
    <property type="entry name" value="Zinc/RING finger domain, C3HC4 (zinc finger)"/>
    <property type="match status" value="1"/>
</dbReference>
<dbReference type="EC" id="1.14.11.66" evidence="4"/>
<evidence type="ECO:0000256" key="4">
    <source>
        <dbReference type="ARBA" id="ARBA00012900"/>
    </source>
</evidence>
<dbReference type="Pfam" id="PF18104">
    <property type="entry name" value="Tudor_2"/>
    <property type="match status" value="2"/>
</dbReference>
<feature type="region of interest" description="Disordered" evidence="17">
    <location>
        <begin position="1176"/>
        <end position="1202"/>
    </location>
</feature>
<comment type="subcellular location">
    <subcellularLocation>
        <location evidence="2">Nucleus</location>
    </subcellularLocation>
</comment>
<dbReference type="PROSITE" id="PS51184">
    <property type="entry name" value="JMJC"/>
    <property type="match status" value="1"/>
</dbReference>
<feature type="domain" description="JmjN" evidence="18">
    <location>
        <begin position="14"/>
        <end position="56"/>
    </location>
</feature>
<dbReference type="Gene3D" id="2.30.30.140">
    <property type="match status" value="2"/>
</dbReference>
<dbReference type="GO" id="GO:0005634">
    <property type="term" value="C:nucleus"/>
    <property type="evidence" value="ECO:0007669"/>
    <property type="project" value="UniProtKB-SubCell"/>
</dbReference>
<evidence type="ECO:0000256" key="3">
    <source>
        <dbReference type="ARBA" id="ARBA00009711"/>
    </source>
</evidence>
<evidence type="ECO:0000259" key="19">
    <source>
        <dbReference type="PROSITE" id="PS51184"/>
    </source>
</evidence>
<feature type="region of interest" description="Disordered" evidence="17">
    <location>
        <begin position="620"/>
        <end position="644"/>
    </location>
</feature>
<organism evidence="21">
    <name type="scientific">Tetraodon nigroviridis</name>
    <name type="common">Spotted green pufferfish</name>
    <name type="synonym">Chelonodon nigroviridis</name>
    <dbReference type="NCBI Taxonomy" id="99883"/>
    <lineage>
        <taxon>Eukaryota</taxon>
        <taxon>Metazoa</taxon>
        <taxon>Chordata</taxon>
        <taxon>Craniata</taxon>
        <taxon>Vertebrata</taxon>
        <taxon>Euteleostomi</taxon>
        <taxon>Actinopterygii</taxon>
        <taxon>Neopterygii</taxon>
        <taxon>Teleostei</taxon>
        <taxon>Neoteleostei</taxon>
        <taxon>Acanthomorphata</taxon>
        <taxon>Eupercaria</taxon>
        <taxon>Tetraodontiformes</taxon>
        <taxon>Tetradontoidea</taxon>
        <taxon>Tetraodontidae</taxon>
        <taxon>Tetraodon</taxon>
    </lineage>
</organism>
<reference evidence="21" key="2">
    <citation type="submission" date="2004-02" db="EMBL/GenBank/DDBJ databases">
        <authorList>
            <consortium name="Genoscope"/>
            <consortium name="Whitehead Institute Centre for Genome Research"/>
        </authorList>
    </citation>
    <scope>NUCLEOTIDE SEQUENCE</scope>
</reference>
<comment type="catalytic activity">
    <reaction evidence="16">
        <text>N(6),N(6),N(6)-trimethyl-L-lysyl(9)-[histone H3] + 2 2-oxoglutarate + 2 O2 = N(6)-methyl-L-lysyl(9)-[histone H3] + 2 formaldehyde + 2 succinate + 2 CO2</text>
        <dbReference type="Rhea" id="RHEA:60200"/>
        <dbReference type="Rhea" id="RHEA-COMP:15538"/>
        <dbReference type="Rhea" id="RHEA-COMP:15542"/>
        <dbReference type="ChEBI" id="CHEBI:15379"/>
        <dbReference type="ChEBI" id="CHEBI:16526"/>
        <dbReference type="ChEBI" id="CHEBI:16810"/>
        <dbReference type="ChEBI" id="CHEBI:16842"/>
        <dbReference type="ChEBI" id="CHEBI:30031"/>
        <dbReference type="ChEBI" id="CHEBI:61929"/>
        <dbReference type="ChEBI" id="CHEBI:61961"/>
        <dbReference type="EC" id="1.14.11.66"/>
    </reaction>
</comment>
<evidence type="ECO:0000256" key="11">
    <source>
        <dbReference type="ARBA" id="ARBA00023002"/>
    </source>
</evidence>
<evidence type="ECO:0000256" key="17">
    <source>
        <dbReference type="SAM" id="MobiDB-lite"/>
    </source>
</evidence>
<dbReference type="EMBL" id="CAAE01010218">
    <property type="protein sequence ID" value="CAF92847.1"/>
    <property type="molecule type" value="Genomic_DNA"/>
</dbReference>
<reference evidence="21" key="1">
    <citation type="journal article" date="2004" name="Nature">
        <title>Genome duplication in the teleost fish Tetraodon nigroviridis reveals the early vertebrate proto-karyotype.</title>
        <authorList>
            <person name="Jaillon O."/>
            <person name="Aury J.-M."/>
            <person name="Brunet F."/>
            <person name="Petit J.-L."/>
            <person name="Stange-Thomann N."/>
            <person name="Mauceli E."/>
            <person name="Bouneau L."/>
            <person name="Fischer C."/>
            <person name="Ozouf-Costaz C."/>
            <person name="Bernot A."/>
            <person name="Nicaud S."/>
            <person name="Jaffe D."/>
            <person name="Fisher S."/>
            <person name="Lutfalla G."/>
            <person name="Dossat C."/>
            <person name="Segurens B."/>
            <person name="Dasilva C."/>
            <person name="Salanoubat M."/>
            <person name="Levy M."/>
            <person name="Boudet N."/>
            <person name="Castellano S."/>
            <person name="Anthouard V."/>
            <person name="Jubin C."/>
            <person name="Castelli V."/>
            <person name="Katinka M."/>
            <person name="Vacherie B."/>
            <person name="Biemont C."/>
            <person name="Skalli Z."/>
            <person name="Cattolico L."/>
            <person name="Poulain J."/>
            <person name="De Berardinis V."/>
            <person name="Cruaud C."/>
            <person name="Duprat S."/>
            <person name="Brottier P."/>
            <person name="Coutanceau J.-P."/>
            <person name="Gouzy J."/>
            <person name="Parra G."/>
            <person name="Lardier G."/>
            <person name="Chapple C."/>
            <person name="McKernan K.J."/>
            <person name="McEwan P."/>
            <person name="Bosak S."/>
            <person name="Kellis M."/>
            <person name="Volff J.-N."/>
            <person name="Guigo R."/>
            <person name="Zody M.C."/>
            <person name="Mesirov J."/>
            <person name="Lindblad-Toh K."/>
            <person name="Birren B."/>
            <person name="Nusbaum C."/>
            <person name="Kahn D."/>
            <person name="Robinson-Rechavi M."/>
            <person name="Laudet V."/>
            <person name="Schachter V."/>
            <person name="Quetier F."/>
            <person name="Saurin W."/>
            <person name="Scarpelli C."/>
            <person name="Wincker P."/>
            <person name="Lander E.S."/>
            <person name="Weissenbach J."/>
            <person name="Roest Crollius H."/>
        </authorList>
    </citation>
    <scope>NUCLEOTIDE SEQUENCE [LARGE SCALE GENOMIC DNA]</scope>
</reference>
<keyword evidence="5" id="KW-0479">Metal-binding</keyword>
<accession>Q4T2N5</accession>
<dbReference type="InterPro" id="IPR034732">
    <property type="entry name" value="EPHD"/>
</dbReference>
<evidence type="ECO:0000256" key="15">
    <source>
        <dbReference type="ARBA" id="ARBA00023242"/>
    </source>
</evidence>
<dbReference type="FunFam" id="3.10.330.70:FF:000001">
    <property type="entry name" value="Putative lysine-specific demethylase 4a"/>
    <property type="match status" value="1"/>
</dbReference>
<evidence type="ECO:0000256" key="8">
    <source>
        <dbReference type="ARBA" id="ARBA00022833"/>
    </source>
</evidence>
<dbReference type="PROSITE" id="PS51183">
    <property type="entry name" value="JMJN"/>
    <property type="match status" value="1"/>
</dbReference>
<dbReference type="InterPro" id="IPR003347">
    <property type="entry name" value="JmjC_dom"/>
</dbReference>
<feature type="domain" description="JmjC" evidence="19">
    <location>
        <begin position="142"/>
        <end position="403"/>
    </location>
</feature>
<protein>
    <recommendedName>
        <fullName evidence="4">[histone H3]-trimethyl-L-lysine(9) demethylase</fullName>
        <ecNumber evidence="4">1.14.11.66</ecNumber>
    </recommendedName>
</protein>
<feature type="domain" description="PHD-type" evidence="20">
    <location>
        <begin position="930"/>
        <end position="1043"/>
    </location>
</feature>
<feature type="compositionally biased region" description="Basic and acidic residues" evidence="17">
    <location>
        <begin position="242"/>
        <end position="254"/>
    </location>
</feature>
<dbReference type="InterPro" id="IPR047479">
    <property type="entry name" value="Tudor_KDM4A_rpt1"/>
</dbReference>
<dbReference type="GO" id="GO:0000785">
    <property type="term" value="C:chromatin"/>
    <property type="evidence" value="ECO:0007669"/>
    <property type="project" value="TreeGrafter"/>
</dbReference>
<dbReference type="Pfam" id="PF02373">
    <property type="entry name" value="JmjC"/>
    <property type="match status" value="2"/>
</dbReference>
<dbReference type="SMART" id="SM00558">
    <property type="entry name" value="JmjC"/>
    <property type="match status" value="1"/>
</dbReference>
<name>Q4T2N5_TETNG</name>
<dbReference type="SUPFAM" id="SSF63748">
    <property type="entry name" value="Tudor/PWWP/MBT"/>
    <property type="match status" value="1"/>
</dbReference>
<dbReference type="InterPro" id="IPR003349">
    <property type="entry name" value="JmjN"/>
</dbReference>
<dbReference type="Pfam" id="PF02375">
    <property type="entry name" value="JmjN"/>
    <property type="match status" value="1"/>
</dbReference>
<evidence type="ECO:0000256" key="6">
    <source>
        <dbReference type="ARBA" id="ARBA00022737"/>
    </source>
</evidence>
<comment type="similarity">
    <text evidence="3">Belongs to the JHDM3 histone demethylase family.</text>
</comment>
<sequence length="1307" mass="145883">MTTDTPCPSVASRVMTFTPSKEEFKDFNQYIAYMEAQGAHRAGMARVIPPKGWKPRKSYDDIDDLVIPAPIQQVVTGQSGLFTQYNIQKKPMTVKEFRKTSNMDKFCNPRYADFDELERKFWKNLTFNPPLYGADVSGTLYDADVTEWNIGRLNTILDTVETESGIKIKGVNTPYLYFGMWKSAFAWHTEDMDLYSINFLHFGEPKSCGLVFWRDASHLTGARKNQSPEQREINRKQQQQQRNKDSEVKCKKEKNEGNKYQKIADKRGIYSSGRRSATVKLLIQASVWGCVLTHHPFVPAFCRYIVPPEHGKRLERLAKGFFPGNAQSCEAFLRHKMTLISPSILKKYSIPFEKVTQEAGQFIVTFPFGYHAGFNHGFNCAESTNFATQRWIDYGKQATLCSCRQDMVKISMDVFVHKYQPERYKLWKAGKDNATIDHSKPTPEAARFLTESKSEPSKGPAEDASEVTGSAREEKSSKTSTGTKRQLEAIKACEDVKLEPMVNSSSEMEPKRAKISAQGSPPQPPGGADREPGNVLPEPKKEKPAKLETKAQLKASLRKTSNSFSKKDKSSAAPACEPSEEVSSPDRCQPASRCSHEHKLFQRTLSPADVLHVHSYAKGDYGEGELQSKEEKSESSEIKAERDKRLGRSVSACARVGPVGRGRALTRAAFLQQVAEALTDQEPEGDLGQLPGHHPLIKDGMSDEETPQEPSIAEEGCLEGEGWAKPLAHLWQDKPANLKKEREYNQRMCSKPPYCSICTLFHTHQQVETSSAAREQRNSMESPVIMAGGGMRTKPLIPEMCFATTTEEDSESEKPPATPYLEEDGTSLLVSCSNCSIRVHTSQCPVRLRQARSVDSRGRPRPSLRTTTLPHLCGCVSGCYGVDPATVSKDWKCARCKANAMTEVSAHHWNQCLGGNLFARPDKGFILFLLQNCCLCSLRGGALQKANNNKWVHVLCAVAVLEARFVNITERSPVDLSGIPLQRFKLKCYYCKKRMKKASGCCVQCSHGRCPTAYHPTCAQAAGVLMQPDEWPFVVHVTCCRHKSPAQIERNKAAMNELVVGQKVICKHKNGRYYQCDVVQLSKETFYEVNFDDGSFSDNLFPEDIVSRDCAQLGPPPQGEVVQVRWTDGLVYGAKFVAARAVHMYLQASGRPLLGPSRAALPDLSPLQAGVLATVKDAPPGSPGHPPGAPDPERLRGADNNPPVELGVLVGPAAQTRHIRLLTLHVCGLQVEFEDGSQLTAKRDDVYTLDEELPKRVKSRLSKASDMRFDGIFEEKEIIQDSKRQRVINSRYRGDYIEPVIYRAIME</sequence>
<feature type="compositionally biased region" description="Pro residues" evidence="17">
    <location>
        <begin position="1180"/>
        <end position="1190"/>
    </location>
</feature>
<dbReference type="SMART" id="SM00545">
    <property type="entry name" value="JmjN"/>
    <property type="match status" value="1"/>
</dbReference>
<evidence type="ECO:0000256" key="1">
    <source>
        <dbReference type="ARBA" id="ARBA00001954"/>
    </source>
</evidence>
<evidence type="ECO:0000256" key="9">
    <source>
        <dbReference type="ARBA" id="ARBA00022853"/>
    </source>
</evidence>
<feature type="compositionally biased region" description="Basic and acidic residues" evidence="17">
    <location>
        <begin position="626"/>
        <end position="644"/>
    </location>
</feature>
<dbReference type="Gene3D" id="2.60.120.650">
    <property type="entry name" value="Cupin"/>
    <property type="match status" value="2"/>
</dbReference>
<proteinExistence type="inferred from homology"/>
<dbReference type="InterPro" id="IPR013083">
    <property type="entry name" value="Znf_RING/FYVE/PHD"/>
</dbReference>
<gene>
    <name evidence="21" type="ORF">GSTENG00008260001</name>
</gene>
<evidence type="ECO:0000259" key="20">
    <source>
        <dbReference type="PROSITE" id="PS51805"/>
    </source>
</evidence>
<dbReference type="SUPFAM" id="SSF51197">
    <property type="entry name" value="Clavaminate synthase-like"/>
    <property type="match status" value="2"/>
</dbReference>
<dbReference type="GO" id="GO:0051864">
    <property type="term" value="F:histone H3K36 demethylase activity"/>
    <property type="evidence" value="ECO:0007669"/>
    <property type="project" value="TreeGrafter"/>
</dbReference>
<keyword evidence="7" id="KW-0863">Zinc-finger</keyword>
<feature type="region of interest" description="Disordered" evidence="17">
    <location>
        <begin position="222"/>
        <end position="254"/>
    </location>
</feature>
<dbReference type="PANTHER" id="PTHR10694:SF51">
    <property type="entry name" value="[HISTONE H3]-TRIMETHYL-L-LYSINE(9) DEMETHYLASE"/>
    <property type="match status" value="1"/>
</dbReference>